<dbReference type="Gene3D" id="3.80.10.10">
    <property type="entry name" value="Ribonuclease Inhibitor"/>
    <property type="match status" value="1"/>
</dbReference>
<evidence type="ECO:0000256" key="1">
    <source>
        <dbReference type="SAM" id="MobiDB-lite"/>
    </source>
</evidence>
<sequence>MDEPPPSYNETIRQKDWLEVVVPYIDTHDYAKLCRISQRFYAVFAIRLWKDPLPILRKLRCNTSTEHQWYSYFINHMRRGVRVSTASMVAVLDFRGATMSCGLAPSTLNSDLVREIPARFPNVRCLLLDGHSGLDPSMLSRNSVLSRHPQSSLGKLHLLSLADCGLPLPARFAVDRWLIGLVYLDLSNTPGSLQSLIDQNSLKVENLPQLRILKIRRKSLDYATASALIHEFRNQLWSLDVSGNNLGDKFLEDLIHLSFPTYSSLNLQTAGHFEVEGKIRSTRDNSGYFNGRFYFIEESAFSETFSSPERYLADTPVYHPENIHSTDNEGPLTLHTRSNGRGRPRGDSVTDALRVLAGNPGEATPDAPHLRYSPHWPPPHVGTTHLHLNDLAVSASAVKRLLHYSPGHLEHFECDSAICLSTQRSSALVNKAPWLSKSTSVLGLPGSAYLFRPVISSNLRVLKIHHSLVTNTPTVACRSTNVLTKQWLAETCLRERMDLAYPQTYVPDMNPRLYSLTLCMIPRYSTGAVTQRLINFLKLAARQEQMIEKAKASTPPRGPPILQGLRHIRLEFEPDAGDEIASLQNEADDLDPGALLSRGEETFSFFSESAWAPSSSPVNSKTEEQPHAVSTATNPPESSEPQNETETPVPQKLDCAPFNQADGEHIDITIKPTNDLDKEVTVPGIIRPPGRTVLRGMRDVLGDIKAFRLGARRKYVKMEAGRGQTGGDLGVEEHEHWKGRLVVVLSQGSAQSSNYWR</sequence>
<feature type="region of interest" description="Disordered" evidence="1">
    <location>
        <begin position="322"/>
        <end position="346"/>
    </location>
</feature>
<protein>
    <recommendedName>
        <fullName evidence="4">F-box domain-containing protein</fullName>
    </recommendedName>
</protein>
<dbReference type="InterPro" id="IPR032675">
    <property type="entry name" value="LRR_dom_sf"/>
</dbReference>
<keyword evidence="3" id="KW-1185">Reference proteome</keyword>
<feature type="region of interest" description="Disordered" evidence="1">
    <location>
        <begin position="608"/>
        <end position="657"/>
    </location>
</feature>
<dbReference type="AlphaFoldDB" id="A0A423WKP3"/>
<evidence type="ECO:0000313" key="2">
    <source>
        <dbReference type="EMBL" id="ROW03771.1"/>
    </source>
</evidence>
<feature type="compositionally biased region" description="Polar residues" evidence="1">
    <location>
        <begin position="628"/>
        <end position="648"/>
    </location>
</feature>
<organism evidence="2 3">
    <name type="scientific">Cytospora schulzeri</name>
    <dbReference type="NCBI Taxonomy" id="448051"/>
    <lineage>
        <taxon>Eukaryota</taxon>
        <taxon>Fungi</taxon>
        <taxon>Dikarya</taxon>
        <taxon>Ascomycota</taxon>
        <taxon>Pezizomycotina</taxon>
        <taxon>Sordariomycetes</taxon>
        <taxon>Sordariomycetidae</taxon>
        <taxon>Diaporthales</taxon>
        <taxon>Cytosporaceae</taxon>
        <taxon>Cytospora</taxon>
    </lineage>
</organism>
<evidence type="ECO:0008006" key="4">
    <source>
        <dbReference type="Google" id="ProtNLM"/>
    </source>
</evidence>
<accession>A0A423WKP3</accession>
<dbReference type="EMBL" id="LKEA01000015">
    <property type="protein sequence ID" value="ROW03771.1"/>
    <property type="molecule type" value="Genomic_DNA"/>
</dbReference>
<evidence type="ECO:0000313" key="3">
    <source>
        <dbReference type="Proteomes" id="UP000283895"/>
    </source>
</evidence>
<name>A0A423WKP3_9PEZI</name>
<dbReference type="Proteomes" id="UP000283895">
    <property type="component" value="Unassembled WGS sequence"/>
</dbReference>
<proteinExistence type="predicted"/>
<comment type="caution">
    <text evidence="2">The sequence shown here is derived from an EMBL/GenBank/DDBJ whole genome shotgun (WGS) entry which is preliminary data.</text>
</comment>
<gene>
    <name evidence="2" type="ORF">VMCG_05445</name>
</gene>
<dbReference type="SUPFAM" id="SSF52047">
    <property type="entry name" value="RNI-like"/>
    <property type="match status" value="1"/>
</dbReference>
<feature type="compositionally biased region" description="Polar residues" evidence="1">
    <location>
        <begin position="608"/>
        <end position="620"/>
    </location>
</feature>
<reference evidence="2 3" key="1">
    <citation type="submission" date="2015-09" db="EMBL/GenBank/DDBJ databases">
        <title>Host preference determinants of Valsa canker pathogens revealed by comparative genomics.</title>
        <authorList>
            <person name="Yin Z."/>
            <person name="Huang L."/>
        </authorList>
    </citation>
    <scope>NUCLEOTIDE SEQUENCE [LARGE SCALE GENOMIC DNA]</scope>
    <source>
        <strain evidence="2 3">03-1</strain>
    </source>
</reference>
<dbReference type="OrthoDB" id="5213490at2759"/>